<evidence type="ECO:0000313" key="2">
    <source>
        <dbReference type="Proteomes" id="UP000176863"/>
    </source>
</evidence>
<name>A0A1F6CVF3_9BACT</name>
<comment type="caution">
    <text evidence="1">The sequence shown here is derived from an EMBL/GenBank/DDBJ whole genome shotgun (WGS) entry which is preliminary data.</text>
</comment>
<organism evidence="1 2">
    <name type="scientific">Candidatus Kaiserbacteria bacterium RIFCSPHIGHO2_01_FULL_53_29</name>
    <dbReference type="NCBI Taxonomy" id="1798480"/>
    <lineage>
        <taxon>Bacteria</taxon>
        <taxon>Candidatus Kaiseribacteriota</taxon>
    </lineage>
</organism>
<protein>
    <submittedName>
        <fullName evidence="1">Uncharacterized protein</fullName>
    </submittedName>
</protein>
<dbReference type="Proteomes" id="UP000176863">
    <property type="component" value="Unassembled WGS sequence"/>
</dbReference>
<dbReference type="STRING" id="1798480.A2851_03610"/>
<proteinExistence type="predicted"/>
<dbReference type="EMBL" id="MFKT01000016">
    <property type="protein sequence ID" value="OGG53148.1"/>
    <property type="molecule type" value="Genomic_DNA"/>
</dbReference>
<dbReference type="AlphaFoldDB" id="A0A1F6CVF3"/>
<reference evidence="1 2" key="1">
    <citation type="journal article" date="2016" name="Nat. Commun.">
        <title>Thousands of microbial genomes shed light on interconnected biogeochemical processes in an aquifer system.</title>
        <authorList>
            <person name="Anantharaman K."/>
            <person name="Brown C.T."/>
            <person name="Hug L.A."/>
            <person name="Sharon I."/>
            <person name="Castelle C.J."/>
            <person name="Probst A.J."/>
            <person name="Thomas B.C."/>
            <person name="Singh A."/>
            <person name="Wilkins M.J."/>
            <person name="Karaoz U."/>
            <person name="Brodie E.L."/>
            <person name="Williams K.H."/>
            <person name="Hubbard S.S."/>
            <person name="Banfield J.F."/>
        </authorList>
    </citation>
    <scope>NUCLEOTIDE SEQUENCE [LARGE SCALE GENOMIC DNA]</scope>
</reference>
<evidence type="ECO:0000313" key="1">
    <source>
        <dbReference type="EMBL" id="OGG53148.1"/>
    </source>
</evidence>
<gene>
    <name evidence="1" type="ORF">A2851_03610</name>
</gene>
<accession>A0A1F6CVF3</accession>
<sequence length="160" mass="16169">MGMLGILLIFILILILIFCGDLAFIFISENCIDESIFTCLMGMLGEDEEEEAQEGSVTATGVISGEYGGENKSVTVTLTFPLEGGTVTGGFSGDCDGNIKGSYAGGGGTISGTGKGSCAFVIPASGSFSGTVNTANKTVPIHGKGSALGIDGEGDLTLTY</sequence>